<dbReference type="Proteomes" id="UP000331127">
    <property type="component" value="Unassembled WGS sequence"/>
</dbReference>
<sequence length="177" mass="19011">MDTDHSSLPRPPSHRRFTRVGRMLIVLTAVVVAAVGLAGPASAEPVNKCKSGSGYTVCFSLDRLNDGNIAVHLGIDVAMSRADAQAIIDHPGEEFSAKIIGDDPVYDNSLVSVPVTWSAAWEGGLSAEFDRLATFAQLNEDEGFFDGYVDELFGRIVLADPRTGTRSFDSAVITGYY</sequence>
<protein>
    <submittedName>
        <fullName evidence="1">Uncharacterized protein</fullName>
    </submittedName>
</protein>
<evidence type="ECO:0000313" key="2">
    <source>
        <dbReference type="Proteomes" id="UP000331127"/>
    </source>
</evidence>
<organism evidence="1 2">
    <name type="scientific">Acrocarpospora macrocephala</name>
    <dbReference type="NCBI Taxonomy" id="150177"/>
    <lineage>
        <taxon>Bacteria</taxon>
        <taxon>Bacillati</taxon>
        <taxon>Actinomycetota</taxon>
        <taxon>Actinomycetes</taxon>
        <taxon>Streptosporangiales</taxon>
        <taxon>Streptosporangiaceae</taxon>
        <taxon>Acrocarpospora</taxon>
    </lineage>
</organism>
<comment type="caution">
    <text evidence="1">The sequence shown here is derived from an EMBL/GenBank/DDBJ whole genome shotgun (WGS) entry which is preliminary data.</text>
</comment>
<name>A0A5M3WGC5_9ACTN</name>
<proteinExistence type="predicted"/>
<keyword evidence="2" id="KW-1185">Reference proteome</keyword>
<accession>A0A5M3WGC5</accession>
<dbReference type="RefSeq" id="WP_155353636.1">
    <property type="nucleotide sequence ID" value="NZ_BAAAHL010000012.1"/>
</dbReference>
<gene>
    <name evidence="1" type="ORF">Amac_015790</name>
</gene>
<dbReference type="OrthoDB" id="3697062at2"/>
<reference evidence="1 2" key="1">
    <citation type="submission" date="2019-10" db="EMBL/GenBank/DDBJ databases">
        <title>Whole genome shotgun sequence of Acrocarpospora macrocephala NBRC 16266.</title>
        <authorList>
            <person name="Ichikawa N."/>
            <person name="Kimura A."/>
            <person name="Kitahashi Y."/>
            <person name="Komaki H."/>
            <person name="Oguchi A."/>
        </authorList>
    </citation>
    <scope>NUCLEOTIDE SEQUENCE [LARGE SCALE GENOMIC DNA]</scope>
    <source>
        <strain evidence="1 2">NBRC 16266</strain>
    </source>
</reference>
<evidence type="ECO:0000313" key="1">
    <source>
        <dbReference type="EMBL" id="GES07984.1"/>
    </source>
</evidence>
<dbReference type="AlphaFoldDB" id="A0A5M3WGC5"/>
<dbReference type="EMBL" id="BLAE01000008">
    <property type="protein sequence ID" value="GES07984.1"/>
    <property type="molecule type" value="Genomic_DNA"/>
</dbReference>